<evidence type="ECO:0000313" key="3">
    <source>
        <dbReference type="EMBL" id="MBN8661860.1"/>
    </source>
</evidence>
<feature type="chain" id="PRO_5035282239" evidence="2">
    <location>
        <begin position="34"/>
        <end position="951"/>
    </location>
</feature>
<dbReference type="EMBL" id="JAFLCK010000026">
    <property type="protein sequence ID" value="MBN8661860.1"/>
    <property type="molecule type" value="Genomic_DNA"/>
</dbReference>
<name>A0A8J7PN30_9BACT</name>
<organism evidence="3 4">
    <name type="scientific">Candidatus Obscuribacter phosphatis</name>
    <dbReference type="NCBI Taxonomy" id="1906157"/>
    <lineage>
        <taxon>Bacteria</taxon>
        <taxon>Bacillati</taxon>
        <taxon>Candidatus Melainabacteria</taxon>
        <taxon>Candidatus Obscuribacterales</taxon>
        <taxon>Candidatus Obscuribacteraceae</taxon>
        <taxon>Candidatus Obscuribacter</taxon>
    </lineage>
</organism>
<reference evidence="3" key="1">
    <citation type="submission" date="2021-02" db="EMBL/GenBank/DDBJ databases">
        <title>Genome-Resolved Metagenomics of a Microbial Community Performing Photosynthetic Biological Nutrient Removal.</title>
        <authorList>
            <person name="Mcdaniel E.A."/>
        </authorList>
    </citation>
    <scope>NUCLEOTIDE SEQUENCE</scope>
    <source>
        <strain evidence="3">UWPOB_OBS1</strain>
    </source>
</reference>
<dbReference type="Proteomes" id="UP000664277">
    <property type="component" value="Unassembled WGS sequence"/>
</dbReference>
<feature type="signal peptide" evidence="2">
    <location>
        <begin position="1"/>
        <end position="33"/>
    </location>
</feature>
<gene>
    <name evidence="3" type="ORF">J0M35_15950</name>
</gene>
<feature type="coiled-coil region" evidence="1">
    <location>
        <begin position="604"/>
        <end position="631"/>
    </location>
</feature>
<sequence>MKRHLRARAVVKQSISASLMLTFAIGFSGGAQAADVNTILASVSSISDVDARQASIEKRLEDAYGAGRLTQAQYQSFKQSLSRVADQEAVFRASDSSLSLWESLRLQFDLDRLVKEMEASLSDRQTGFVDVYARRDEIVKRLSVAYSDGRLTAQEYAQIQMELDTINKSIQASSAQTGHLSVSDSIRLVLELDRLSQKLTRTVHDRQVSLTQIDVRQAELSKRIESGVASGKITDREANDLKAEFKRIADKEESLRKLGRPLTSEEQLTLALDLEKLSGQIDSHLNDEEVQNNVISDVDRRQAEVDRNLAQALSSGLVTVSEAQVYKSELDAISKKTADFRTTGGGQLNIVQAQNVLIDLERLNGKIDRAVYSKQPVWVGIDASIEDYRRRIADAKVGQRLSEVDEVELKSDLDKIVANKATYAASSQGLDSQEAISLAVDLTRLNGKMFKLIKDREVAVLPDVSRRKDEISRRIAEGTSSGKLTTDETRSLLEDLDRIAAREAAFKATDGVLDDREKLSVALDLERLAARTEKEIRDNPFVSKSIQARKEQADQTISNGTLTGKLSAQEVQNLRTEYNRILAFEQSSLTSGSSLDAREALTIAADLDRLIKDVESQMKNSETALPDLAKRESELYQRITEGVMQGRLAPKDADSLKREFYRLMDLEAKYRSIGGLSFGEHAALALELEKLSASIENSMKESVASLPDVDARQSEIDNRLADAVASGRMTSEQSREFTRDLDRIARDEVTYRFSGSGLSYAESLALITELEKVSARLDTKLAGSSPQWNGIDGRVSETSKRISDALLAQKVDASAGNQLKNELDRISQAKVAFSTSGGGLTLAETESLVRDLERLNKDIDNRTGVGRAIAWTDIDARQARLEARIAQDIAAGKLSSQKAKQAKQELRSLSQVKASFRNSGGYSYTQLVSMAQALDKIGKLVGFTPRYLQNQ</sequence>
<evidence type="ECO:0000256" key="1">
    <source>
        <dbReference type="SAM" id="Coils"/>
    </source>
</evidence>
<proteinExistence type="predicted"/>
<accession>A0A8J7PN30</accession>
<protein>
    <submittedName>
        <fullName evidence="3">Uncharacterized protein</fullName>
    </submittedName>
</protein>
<dbReference type="AlphaFoldDB" id="A0A8J7PN30"/>
<evidence type="ECO:0000313" key="4">
    <source>
        <dbReference type="Proteomes" id="UP000664277"/>
    </source>
</evidence>
<evidence type="ECO:0000256" key="2">
    <source>
        <dbReference type="SAM" id="SignalP"/>
    </source>
</evidence>
<comment type="caution">
    <text evidence="3">The sequence shown here is derived from an EMBL/GenBank/DDBJ whole genome shotgun (WGS) entry which is preliminary data.</text>
</comment>
<keyword evidence="1" id="KW-0175">Coiled coil</keyword>
<keyword evidence="2" id="KW-0732">Signal</keyword>